<feature type="chain" id="PRO_5047268376" evidence="1">
    <location>
        <begin position="24"/>
        <end position="250"/>
    </location>
</feature>
<dbReference type="GO" id="GO:0016787">
    <property type="term" value="F:hydrolase activity"/>
    <property type="evidence" value="ECO:0007669"/>
    <property type="project" value="UniProtKB-KW"/>
</dbReference>
<dbReference type="InterPro" id="IPR000073">
    <property type="entry name" value="AB_hydrolase_1"/>
</dbReference>
<dbReference type="InterPro" id="IPR029058">
    <property type="entry name" value="AB_hydrolase_fold"/>
</dbReference>
<dbReference type="Pfam" id="PF12697">
    <property type="entry name" value="Abhydrolase_6"/>
    <property type="match status" value="1"/>
</dbReference>
<protein>
    <submittedName>
        <fullName evidence="3">Alpha/beta hydrolase</fullName>
    </submittedName>
</protein>
<dbReference type="EMBL" id="JAADJT010000017">
    <property type="protein sequence ID" value="NGZ88112.1"/>
    <property type="molecule type" value="Genomic_DNA"/>
</dbReference>
<dbReference type="PANTHER" id="PTHR37017:SF11">
    <property type="entry name" value="ESTERASE_LIPASE_THIOESTERASE DOMAIN-CONTAINING PROTEIN"/>
    <property type="match status" value="1"/>
</dbReference>
<organism evidence="3 4">
    <name type="scientific">Duganella aceris</name>
    <dbReference type="NCBI Taxonomy" id="2703883"/>
    <lineage>
        <taxon>Bacteria</taxon>
        <taxon>Pseudomonadati</taxon>
        <taxon>Pseudomonadota</taxon>
        <taxon>Betaproteobacteria</taxon>
        <taxon>Burkholderiales</taxon>
        <taxon>Oxalobacteraceae</taxon>
        <taxon>Telluria group</taxon>
        <taxon>Duganella</taxon>
    </lineage>
</organism>
<proteinExistence type="predicted"/>
<gene>
    <name evidence="3" type="ORF">GW587_28125</name>
</gene>
<keyword evidence="3" id="KW-0378">Hydrolase</keyword>
<keyword evidence="4" id="KW-1185">Reference proteome</keyword>
<evidence type="ECO:0000259" key="2">
    <source>
        <dbReference type="Pfam" id="PF12697"/>
    </source>
</evidence>
<accession>A0ABX0FUP4</accession>
<dbReference type="RefSeq" id="WP_371875661.1">
    <property type="nucleotide sequence ID" value="NZ_JAADJT010000017.1"/>
</dbReference>
<evidence type="ECO:0000256" key="1">
    <source>
        <dbReference type="SAM" id="SignalP"/>
    </source>
</evidence>
<evidence type="ECO:0000313" key="4">
    <source>
        <dbReference type="Proteomes" id="UP000666369"/>
    </source>
</evidence>
<name>A0ABX0FUP4_9BURK</name>
<sequence>MKISTTLFRATVLSLALTAAAHAAEPIKNVVLVHGAYADGSGWRGVYDILVRDGFKVSVVQQPLTGLDDDVQATRRVLDQQDGPVVLVGHSYGGMIITDAGADPKVKALVYVAALQPDVGDSVIGLARTMKAPSDDVKQTKDGFLYLNPARFAADFAADLPAKQTAFMANAQMPAALAAFNAPAKVATWRSKPSYAIVASEDMTLSPDLQRWMYKRAGAHIIEIKGSHAVFISQPAAVAKVIEAAARGQH</sequence>
<dbReference type="Gene3D" id="3.40.50.1820">
    <property type="entry name" value="alpha/beta hydrolase"/>
    <property type="match status" value="1"/>
</dbReference>
<dbReference type="PANTHER" id="PTHR37017">
    <property type="entry name" value="AB HYDROLASE-1 DOMAIN-CONTAINING PROTEIN-RELATED"/>
    <property type="match status" value="1"/>
</dbReference>
<feature type="domain" description="AB hydrolase-1" evidence="2">
    <location>
        <begin position="30"/>
        <end position="240"/>
    </location>
</feature>
<dbReference type="Proteomes" id="UP000666369">
    <property type="component" value="Unassembled WGS sequence"/>
</dbReference>
<dbReference type="SUPFAM" id="SSF53474">
    <property type="entry name" value="alpha/beta-Hydrolases"/>
    <property type="match status" value="1"/>
</dbReference>
<evidence type="ECO:0000313" key="3">
    <source>
        <dbReference type="EMBL" id="NGZ88112.1"/>
    </source>
</evidence>
<comment type="caution">
    <text evidence="3">The sequence shown here is derived from an EMBL/GenBank/DDBJ whole genome shotgun (WGS) entry which is preliminary data.</text>
</comment>
<dbReference type="InterPro" id="IPR052897">
    <property type="entry name" value="Sec-Metab_Biosynth_Hydrolase"/>
</dbReference>
<keyword evidence="1" id="KW-0732">Signal</keyword>
<reference evidence="4" key="2">
    <citation type="submission" date="2023-07" db="EMBL/GenBank/DDBJ databases">
        <title>Duganella aceri sp. nov., isolated from tree sap.</title>
        <authorList>
            <person name="Kim I.S."/>
        </authorList>
    </citation>
    <scope>NUCLEOTIDE SEQUENCE [LARGE SCALE GENOMIC DNA]</scope>
    <source>
        <strain evidence="4">SAP-35</strain>
    </source>
</reference>
<feature type="signal peptide" evidence="1">
    <location>
        <begin position="1"/>
        <end position="23"/>
    </location>
</feature>
<reference evidence="3 4" key="1">
    <citation type="submission" date="2020-01" db="EMBL/GenBank/DDBJ databases">
        <authorList>
            <person name="Lee S.D."/>
        </authorList>
    </citation>
    <scope>NUCLEOTIDE SEQUENCE [LARGE SCALE GENOMIC DNA]</scope>
    <source>
        <strain evidence="3 4">SAP-35</strain>
    </source>
</reference>